<proteinExistence type="predicted"/>
<gene>
    <name evidence="1" type="ORF">MRB53_017743</name>
</gene>
<sequence length="215" mass="23977">MMENEEEQQQGKWAVKLTAKLTGPKPDHIWLSYKDYCNFHRWHQHPTLDVCQHTEGVEGQPGDVRYCAVTSLWHQHPTLDVCQHIEGVEGQPGDVRYCAVTSLSSSNGGEKTFSWAKEKLMAIHPIGRTVTYEIIDNVTSVTNNNTEFGAYVAILAVLAEPEDGCTIQWSCEAHPVEDSRVGPEALVSFYEFALQGVAKRMGEDALSQIKASKSK</sequence>
<accession>A0ACC2M5V1</accession>
<keyword evidence="2" id="KW-1185">Reference proteome</keyword>
<comment type="caution">
    <text evidence="1">The sequence shown here is derived from an EMBL/GenBank/DDBJ whole genome shotgun (WGS) entry which is preliminary data.</text>
</comment>
<name>A0ACC2M5V1_PERAE</name>
<evidence type="ECO:0000313" key="1">
    <source>
        <dbReference type="EMBL" id="KAJ8641049.1"/>
    </source>
</evidence>
<organism evidence="1 2">
    <name type="scientific">Persea americana</name>
    <name type="common">Avocado</name>
    <dbReference type="NCBI Taxonomy" id="3435"/>
    <lineage>
        <taxon>Eukaryota</taxon>
        <taxon>Viridiplantae</taxon>
        <taxon>Streptophyta</taxon>
        <taxon>Embryophyta</taxon>
        <taxon>Tracheophyta</taxon>
        <taxon>Spermatophyta</taxon>
        <taxon>Magnoliopsida</taxon>
        <taxon>Magnoliidae</taxon>
        <taxon>Laurales</taxon>
        <taxon>Lauraceae</taxon>
        <taxon>Persea</taxon>
    </lineage>
</organism>
<dbReference type="Proteomes" id="UP001234297">
    <property type="component" value="Chromosome 5"/>
</dbReference>
<protein>
    <submittedName>
        <fullName evidence="1">Uncharacterized protein</fullName>
    </submittedName>
</protein>
<dbReference type="EMBL" id="CM056813">
    <property type="protein sequence ID" value="KAJ8641049.1"/>
    <property type="molecule type" value="Genomic_DNA"/>
</dbReference>
<evidence type="ECO:0000313" key="2">
    <source>
        <dbReference type="Proteomes" id="UP001234297"/>
    </source>
</evidence>
<reference evidence="1 2" key="1">
    <citation type="journal article" date="2022" name="Hortic Res">
        <title>A haplotype resolved chromosomal level avocado genome allows analysis of novel avocado genes.</title>
        <authorList>
            <person name="Nath O."/>
            <person name="Fletcher S.J."/>
            <person name="Hayward A."/>
            <person name="Shaw L.M."/>
            <person name="Masouleh A.K."/>
            <person name="Furtado A."/>
            <person name="Henry R.J."/>
            <person name="Mitter N."/>
        </authorList>
    </citation>
    <scope>NUCLEOTIDE SEQUENCE [LARGE SCALE GENOMIC DNA]</scope>
    <source>
        <strain evidence="2">cv. Hass</strain>
    </source>
</reference>